<sequence>MTHTCPSGQATPGATLLGIMGPGGRVVFTPHGPALTSSLRTHLQAQVDENHPGAPLESRYRFATPCATKGCAFWDGTCRALDAAHDTYPTPAPGHQAPGAPTLNAPAAGKPTPTSPAADRQAAAAPLRGTPPSGDSASAPPALSDLSDEGHPSGGRRAPADPVSSTYPGITPSTNPALDNTIALPHCGIRDTCRWWSQEGPTACAVCPQVRTRAAPIAS</sequence>
<evidence type="ECO:0000256" key="1">
    <source>
        <dbReference type="SAM" id="MobiDB-lite"/>
    </source>
</evidence>
<protein>
    <submittedName>
        <fullName evidence="2">Uncharacterized protein</fullName>
    </submittedName>
</protein>
<evidence type="ECO:0000313" key="3">
    <source>
        <dbReference type="Proteomes" id="UP000199051"/>
    </source>
</evidence>
<feature type="compositionally biased region" description="Polar residues" evidence="1">
    <location>
        <begin position="163"/>
        <end position="178"/>
    </location>
</feature>
<dbReference type="RefSeq" id="WP_092782630.1">
    <property type="nucleotide sequence ID" value="NZ_FOGI01000010.1"/>
</dbReference>
<feature type="compositionally biased region" description="Low complexity" evidence="1">
    <location>
        <begin position="117"/>
        <end position="145"/>
    </location>
</feature>
<gene>
    <name evidence="2" type="ORF">SAMN04487818_110107</name>
</gene>
<reference evidence="3" key="1">
    <citation type="submission" date="2016-10" db="EMBL/GenBank/DDBJ databases">
        <authorList>
            <person name="Varghese N."/>
            <person name="Submissions S."/>
        </authorList>
    </citation>
    <scope>NUCLEOTIDE SEQUENCE [LARGE SCALE GENOMIC DNA]</scope>
    <source>
        <strain evidence="3">DSM 44260</strain>
    </source>
</reference>
<organism evidence="2 3">
    <name type="scientific">Actinokineospora terrae</name>
    <dbReference type="NCBI Taxonomy" id="155974"/>
    <lineage>
        <taxon>Bacteria</taxon>
        <taxon>Bacillati</taxon>
        <taxon>Actinomycetota</taxon>
        <taxon>Actinomycetes</taxon>
        <taxon>Pseudonocardiales</taxon>
        <taxon>Pseudonocardiaceae</taxon>
        <taxon>Actinokineospora</taxon>
    </lineage>
</organism>
<dbReference type="AlphaFoldDB" id="A0A1H9WDZ3"/>
<dbReference type="STRING" id="155974.SAMN04487818_110107"/>
<evidence type="ECO:0000313" key="2">
    <source>
        <dbReference type="EMBL" id="SES32009.1"/>
    </source>
</evidence>
<feature type="region of interest" description="Disordered" evidence="1">
    <location>
        <begin position="89"/>
        <end position="180"/>
    </location>
</feature>
<dbReference type="EMBL" id="FOGI01000010">
    <property type="protein sequence ID" value="SES32009.1"/>
    <property type="molecule type" value="Genomic_DNA"/>
</dbReference>
<accession>A0A1H9WDZ3</accession>
<proteinExistence type="predicted"/>
<name>A0A1H9WDZ3_9PSEU</name>
<dbReference type="Proteomes" id="UP000199051">
    <property type="component" value="Unassembled WGS sequence"/>
</dbReference>
<keyword evidence="3" id="KW-1185">Reference proteome</keyword>